<keyword evidence="3" id="KW-1185">Reference proteome</keyword>
<dbReference type="PANTHER" id="PTHR34964">
    <property type="entry name" value="MEMBRANE LIPOPROTEIN-RELATED"/>
    <property type="match status" value="1"/>
</dbReference>
<evidence type="ECO:0000256" key="1">
    <source>
        <dbReference type="SAM" id="MobiDB-lite"/>
    </source>
</evidence>
<evidence type="ECO:0000256" key="2">
    <source>
        <dbReference type="SAM" id="Phobius"/>
    </source>
</evidence>
<feature type="transmembrane region" description="Helical" evidence="2">
    <location>
        <begin position="43"/>
        <end position="67"/>
    </location>
</feature>
<feature type="compositionally biased region" description="Low complexity" evidence="1">
    <location>
        <begin position="153"/>
        <end position="164"/>
    </location>
</feature>
<gene>
    <name evidence="4" type="primary">LOC111300623</name>
</gene>
<reference evidence="4" key="1">
    <citation type="submission" date="2025-08" db="UniProtKB">
        <authorList>
            <consortium name="RefSeq"/>
        </authorList>
    </citation>
    <scope>IDENTIFICATION</scope>
    <source>
        <tissue evidence="4">Fruit stalk</tissue>
    </source>
</reference>
<feature type="compositionally biased region" description="Basic and acidic residues" evidence="1">
    <location>
        <begin position="126"/>
        <end position="148"/>
    </location>
</feature>
<dbReference type="RefSeq" id="XP_022751986.1">
    <property type="nucleotide sequence ID" value="XM_022896251.1"/>
</dbReference>
<dbReference type="KEGG" id="dzi:111300623"/>
<sequence length="177" mass="18720">MPEPDPEAGRTFIWTLSCILFICIAAGGGCLLAYLTVPESQSSLLLPVLGFTLVSLPWIFWIITVVYRITSRAFGFRMVIGSLYGNGSVAAKGVDGGDGDTAASDNDINGAEILDFNAKSPSTSLEDDRRDAEFGETKNGDIGQERNIKRAGSSSSSSSNSVTSHESEMPLAVSMAS</sequence>
<dbReference type="Proteomes" id="UP000515121">
    <property type="component" value="Unplaced"/>
</dbReference>
<keyword evidence="2" id="KW-0472">Membrane</keyword>
<keyword evidence="2" id="KW-1133">Transmembrane helix</keyword>
<dbReference type="PANTHER" id="PTHR34964:SF1">
    <property type="entry name" value="MEMBRANE LIPOPROTEIN"/>
    <property type="match status" value="1"/>
</dbReference>
<keyword evidence="2" id="KW-0812">Transmembrane</keyword>
<protein>
    <submittedName>
        <fullName evidence="4">Uncharacterized protein LOC111300623</fullName>
    </submittedName>
</protein>
<dbReference type="OrthoDB" id="985405at2759"/>
<name>A0A6P5ZHZ8_DURZI</name>
<dbReference type="GeneID" id="111300623"/>
<feature type="region of interest" description="Disordered" evidence="1">
    <location>
        <begin position="120"/>
        <end position="177"/>
    </location>
</feature>
<organism evidence="3 4">
    <name type="scientific">Durio zibethinus</name>
    <name type="common">Durian</name>
    <dbReference type="NCBI Taxonomy" id="66656"/>
    <lineage>
        <taxon>Eukaryota</taxon>
        <taxon>Viridiplantae</taxon>
        <taxon>Streptophyta</taxon>
        <taxon>Embryophyta</taxon>
        <taxon>Tracheophyta</taxon>
        <taxon>Spermatophyta</taxon>
        <taxon>Magnoliopsida</taxon>
        <taxon>eudicotyledons</taxon>
        <taxon>Gunneridae</taxon>
        <taxon>Pentapetalae</taxon>
        <taxon>rosids</taxon>
        <taxon>malvids</taxon>
        <taxon>Malvales</taxon>
        <taxon>Malvaceae</taxon>
        <taxon>Helicteroideae</taxon>
        <taxon>Durio</taxon>
    </lineage>
</organism>
<accession>A0A6P5ZHZ8</accession>
<evidence type="ECO:0000313" key="4">
    <source>
        <dbReference type="RefSeq" id="XP_022751986.1"/>
    </source>
</evidence>
<proteinExistence type="predicted"/>
<feature type="transmembrane region" description="Helical" evidence="2">
    <location>
        <begin position="12"/>
        <end position="37"/>
    </location>
</feature>
<evidence type="ECO:0000313" key="3">
    <source>
        <dbReference type="Proteomes" id="UP000515121"/>
    </source>
</evidence>
<dbReference type="AlphaFoldDB" id="A0A6P5ZHZ8"/>